<dbReference type="Gene3D" id="1.10.357.10">
    <property type="entry name" value="Tetracycline Repressor, domain 2"/>
    <property type="match status" value="1"/>
</dbReference>
<accession>A0ABW5WGF3</accession>
<evidence type="ECO:0000313" key="1">
    <source>
        <dbReference type="EMBL" id="MFD2802192.1"/>
    </source>
</evidence>
<reference evidence="2" key="1">
    <citation type="journal article" date="2019" name="Int. J. Syst. Evol. Microbiol.">
        <title>The Global Catalogue of Microorganisms (GCM) 10K type strain sequencing project: providing services to taxonomists for standard genome sequencing and annotation.</title>
        <authorList>
            <consortium name="The Broad Institute Genomics Platform"/>
            <consortium name="The Broad Institute Genome Sequencing Center for Infectious Disease"/>
            <person name="Wu L."/>
            <person name="Ma J."/>
        </authorList>
    </citation>
    <scope>NUCLEOTIDE SEQUENCE [LARGE SCALE GENOMIC DNA]</scope>
    <source>
        <strain evidence="2">IBRC-M 10906</strain>
    </source>
</reference>
<dbReference type="Proteomes" id="UP001597478">
    <property type="component" value="Unassembled WGS sequence"/>
</dbReference>
<dbReference type="RefSeq" id="WP_377389954.1">
    <property type="nucleotide sequence ID" value="NZ_JBHSAN010000019.1"/>
</dbReference>
<evidence type="ECO:0000313" key="2">
    <source>
        <dbReference type="Proteomes" id="UP001597478"/>
    </source>
</evidence>
<proteinExistence type="predicted"/>
<gene>
    <name evidence="1" type="ORF">ACFS2C_22655</name>
</gene>
<organism evidence="1 2">
    <name type="scientific">Prauserella oleivorans</name>
    <dbReference type="NCBI Taxonomy" id="1478153"/>
    <lineage>
        <taxon>Bacteria</taxon>
        <taxon>Bacillati</taxon>
        <taxon>Actinomycetota</taxon>
        <taxon>Actinomycetes</taxon>
        <taxon>Pseudonocardiales</taxon>
        <taxon>Pseudonocardiaceae</taxon>
        <taxon>Prauserella</taxon>
    </lineage>
</organism>
<name>A0ABW5WGF3_9PSEU</name>
<protein>
    <submittedName>
        <fullName evidence="1">TetR/AcrR family transcriptional regulator</fullName>
    </submittedName>
</protein>
<keyword evidence="2" id="KW-1185">Reference proteome</keyword>
<sequence>MNDIAFTATVRADRMRWDDDPDARVTFHGTPGYRSVSDSDRVNLPYRVRAETTYRDRTGLLQALLDHSETRFQESFLEGPPPLGPGAPARERLLAFGPAALRHDSGHLDLYLAGEPKPSRRHTLPSRKVRHTHIAMLLREADAGGDTELLAHTLLGYLDTVLVQHLLVQRGMPLDRLEDGWCDLVRRMVG</sequence>
<dbReference type="EMBL" id="JBHUOF010000042">
    <property type="protein sequence ID" value="MFD2802192.1"/>
    <property type="molecule type" value="Genomic_DNA"/>
</dbReference>
<comment type="caution">
    <text evidence="1">The sequence shown here is derived from an EMBL/GenBank/DDBJ whole genome shotgun (WGS) entry which is preliminary data.</text>
</comment>